<evidence type="ECO:0000256" key="2">
    <source>
        <dbReference type="SAM" id="MobiDB-lite"/>
    </source>
</evidence>
<dbReference type="EMBL" id="CP035495">
    <property type="protein sequence ID" value="QAY62327.1"/>
    <property type="molecule type" value="Genomic_DNA"/>
</dbReference>
<gene>
    <name evidence="3" type="ORF">ET495_02535</name>
</gene>
<evidence type="ECO:0000256" key="1">
    <source>
        <dbReference type="ARBA" id="ARBA00023115"/>
    </source>
</evidence>
<name>A0A4P6EPX9_9MICO</name>
<dbReference type="CDD" id="cd02440">
    <property type="entry name" value="AdoMet_MTases"/>
    <property type="match status" value="1"/>
</dbReference>
<dbReference type="GO" id="GO:0006596">
    <property type="term" value="P:polyamine biosynthetic process"/>
    <property type="evidence" value="ECO:0007669"/>
    <property type="project" value="UniProtKB-KW"/>
</dbReference>
<feature type="region of interest" description="Disordered" evidence="2">
    <location>
        <begin position="257"/>
        <end position="303"/>
    </location>
</feature>
<dbReference type="InterPro" id="IPR029063">
    <property type="entry name" value="SAM-dependent_MTases_sf"/>
</dbReference>
<dbReference type="PANTHER" id="PTHR43317:SF1">
    <property type="entry name" value="THERMOSPERMINE SYNTHASE ACAULIS5"/>
    <property type="match status" value="1"/>
</dbReference>
<evidence type="ECO:0000313" key="3">
    <source>
        <dbReference type="EMBL" id="QAY62327.1"/>
    </source>
</evidence>
<proteinExistence type="predicted"/>
<feature type="region of interest" description="Disordered" evidence="2">
    <location>
        <begin position="1"/>
        <end position="34"/>
    </location>
</feature>
<evidence type="ECO:0000313" key="4">
    <source>
        <dbReference type="Proteomes" id="UP000291758"/>
    </source>
</evidence>
<dbReference type="NCBIfam" id="NF037959">
    <property type="entry name" value="MFS_SpdSyn"/>
    <property type="match status" value="1"/>
</dbReference>
<protein>
    <submittedName>
        <fullName evidence="3">Spermidine synthase</fullName>
    </submittedName>
</protein>
<dbReference type="KEGG" id="xyl:ET495_02535"/>
<dbReference type="Proteomes" id="UP000291758">
    <property type="component" value="Chromosome"/>
</dbReference>
<keyword evidence="1" id="KW-0620">Polyamine biosynthesis</keyword>
<feature type="compositionally biased region" description="Low complexity" evidence="2">
    <location>
        <begin position="11"/>
        <end position="22"/>
    </location>
</feature>
<keyword evidence="4" id="KW-1185">Reference proteome</keyword>
<dbReference type="PANTHER" id="PTHR43317">
    <property type="entry name" value="THERMOSPERMINE SYNTHASE ACAULIS5"/>
    <property type="match status" value="1"/>
</dbReference>
<dbReference type="OrthoDB" id="8221452at2"/>
<reference evidence="3 4" key="1">
    <citation type="submission" date="2019-01" db="EMBL/GenBank/DDBJ databases">
        <title>Genome sequencing of strain 2JSPR-7.</title>
        <authorList>
            <person name="Heo J."/>
            <person name="Kim S.-J."/>
            <person name="Kim J.-S."/>
            <person name="Hong S.-B."/>
            <person name="Kwon S.-W."/>
        </authorList>
    </citation>
    <scope>NUCLEOTIDE SEQUENCE [LARGE SCALE GENOMIC DNA]</scope>
    <source>
        <strain evidence="3 4">2JSPR-7</strain>
    </source>
</reference>
<feature type="compositionally biased region" description="Polar residues" evidence="2">
    <location>
        <begin position="261"/>
        <end position="272"/>
    </location>
</feature>
<organism evidence="3 4">
    <name type="scientific">Xylanimonas allomyrinae</name>
    <dbReference type="NCBI Taxonomy" id="2509459"/>
    <lineage>
        <taxon>Bacteria</taxon>
        <taxon>Bacillati</taxon>
        <taxon>Actinomycetota</taxon>
        <taxon>Actinomycetes</taxon>
        <taxon>Micrococcales</taxon>
        <taxon>Promicromonosporaceae</taxon>
        <taxon>Xylanimonas</taxon>
    </lineage>
</organism>
<dbReference type="SUPFAM" id="SSF53335">
    <property type="entry name" value="S-adenosyl-L-methionine-dependent methyltransferases"/>
    <property type="match status" value="1"/>
</dbReference>
<accession>A0A4P6EPX9</accession>
<feature type="compositionally biased region" description="Basic residues" evidence="2">
    <location>
        <begin position="1"/>
        <end position="10"/>
    </location>
</feature>
<dbReference type="AlphaFoldDB" id="A0A4P6EPX9"/>
<dbReference type="Gene3D" id="3.40.50.150">
    <property type="entry name" value="Vaccinia Virus protein VP39"/>
    <property type="match status" value="1"/>
</dbReference>
<sequence length="339" mass="35316">MARRSARPSRRSPSSAEPPTSRGALPSGPVPIDTGTAEVLPDPDHSARMTLQVNGVPSSYLDLADPGFLAFEYMQQMNAVVCATTSGPLRALHLGAAGCALARCWDAERPGSRQVAVDIDARLVVLVREWFDLPRAPRLRLRADDAARAVASAAPGSYDVVVRDVFAGDATPEHLVTGETAEHVVKALRPGGIYLVNCADRPPLARVRRELATLAAAFGPDAVAEGRLALVAEPGILKGRRYGNLVLAAVRSVSRPARAQHAQTDVSPSTDSRAGGGTGLPAAPGPEPGLSASQGPAIEPETPDLSVPALARALRALPVPAQPVTGPGLERFIATARPL</sequence>